<feature type="transmembrane region" description="Helical" evidence="1">
    <location>
        <begin position="55"/>
        <end position="73"/>
    </location>
</feature>
<dbReference type="OrthoDB" id="764986at2"/>
<evidence type="ECO:0000313" key="3">
    <source>
        <dbReference type="Proteomes" id="UP000008718"/>
    </source>
</evidence>
<keyword evidence="1" id="KW-0812">Transmembrane</keyword>
<evidence type="ECO:0000313" key="2">
    <source>
        <dbReference type="EMBL" id="ADQ78477.1"/>
    </source>
</evidence>
<name>E4T196_PALPW</name>
<dbReference type="KEGG" id="ppn:Palpr_0315"/>
<keyword evidence="3" id="KW-1185">Reference proteome</keyword>
<dbReference type="AlphaFoldDB" id="E4T196"/>
<reference key="1">
    <citation type="submission" date="2010-11" db="EMBL/GenBank/DDBJ databases">
        <title>The complete genome of Paludibacter propionicigenes DSM 17365.</title>
        <authorList>
            <consortium name="US DOE Joint Genome Institute (JGI-PGF)"/>
            <person name="Lucas S."/>
            <person name="Copeland A."/>
            <person name="Lapidus A."/>
            <person name="Bruce D."/>
            <person name="Goodwin L."/>
            <person name="Pitluck S."/>
            <person name="Kyrpides N."/>
            <person name="Mavromatis K."/>
            <person name="Ivanova N."/>
            <person name="Munk A.C."/>
            <person name="Brettin T."/>
            <person name="Detter J.C."/>
            <person name="Han C."/>
            <person name="Tapia R."/>
            <person name="Land M."/>
            <person name="Hauser L."/>
            <person name="Markowitz V."/>
            <person name="Cheng J.-F."/>
            <person name="Hugenholtz P."/>
            <person name="Woyke T."/>
            <person name="Wu D."/>
            <person name="Gronow S."/>
            <person name="Wellnitz S."/>
            <person name="Brambilla E."/>
            <person name="Klenk H.-P."/>
            <person name="Eisen J.A."/>
        </authorList>
    </citation>
    <scope>NUCLEOTIDE SEQUENCE</scope>
    <source>
        <strain>WB4</strain>
    </source>
</reference>
<accession>E4T196</accession>
<feature type="transmembrane region" description="Helical" evidence="1">
    <location>
        <begin position="119"/>
        <end position="139"/>
    </location>
</feature>
<dbReference type="EMBL" id="CP002345">
    <property type="protein sequence ID" value="ADQ78477.1"/>
    <property type="molecule type" value="Genomic_DNA"/>
</dbReference>
<dbReference type="RefSeq" id="WP_013443846.1">
    <property type="nucleotide sequence ID" value="NC_014734.1"/>
</dbReference>
<protein>
    <submittedName>
        <fullName evidence="2">Membrane protein</fullName>
    </submittedName>
</protein>
<sequence>MKRQEELLKETLNNGNKPKIYSHKVIWGFSIFFSSIFGGVLLMQNLRDIGKKKEANIVLSASVVYTIITFIVVNIPEKSISSLTMAFNFVGGYVLSEYFFKNYIHDAELYPRKKIWKPLIISIIITLPIIVTLIYALSIEE</sequence>
<keyword evidence="1" id="KW-1133">Transmembrane helix</keyword>
<keyword evidence="1" id="KW-0472">Membrane</keyword>
<dbReference type="eggNOG" id="ENOG5032ZE2">
    <property type="taxonomic scope" value="Bacteria"/>
</dbReference>
<proteinExistence type="predicted"/>
<reference evidence="2 3" key="2">
    <citation type="journal article" date="2011" name="Stand. Genomic Sci.">
        <title>Complete genome sequence of Paludibacter propionicigenes type strain (WB4).</title>
        <authorList>
            <person name="Gronow S."/>
            <person name="Munk C."/>
            <person name="Lapidus A."/>
            <person name="Nolan M."/>
            <person name="Lucas S."/>
            <person name="Hammon N."/>
            <person name="Deshpande S."/>
            <person name="Cheng J.F."/>
            <person name="Tapia R."/>
            <person name="Han C."/>
            <person name="Goodwin L."/>
            <person name="Pitluck S."/>
            <person name="Liolios K."/>
            <person name="Ivanova N."/>
            <person name="Mavromatis K."/>
            <person name="Mikhailova N."/>
            <person name="Pati A."/>
            <person name="Chen A."/>
            <person name="Palaniappan K."/>
            <person name="Land M."/>
            <person name="Hauser L."/>
            <person name="Chang Y.J."/>
            <person name="Jeffries C.D."/>
            <person name="Brambilla E."/>
            <person name="Rohde M."/>
            <person name="Goker M."/>
            <person name="Detter J.C."/>
            <person name="Woyke T."/>
            <person name="Bristow J."/>
            <person name="Eisen J.A."/>
            <person name="Markowitz V."/>
            <person name="Hugenholtz P."/>
            <person name="Kyrpides N.C."/>
            <person name="Klenk H.P."/>
        </authorList>
    </citation>
    <scope>NUCLEOTIDE SEQUENCE [LARGE SCALE GENOMIC DNA]</scope>
    <source>
        <strain evidence="3">DSM 17365 / JCM 13257 / WB4</strain>
    </source>
</reference>
<organism evidence="2 3">
    <name type="scientific">Paludibacter propionicigenes (strain DSM 17365 / JCM 13257 / WB4)</name>
    <dbReference type="NCBI Taxonomy" id="694427"/>
    <lineage>
        <taxon>Bacteria</taxon>
        <taxon>Pseudomonadati</taxon>
        <taxon>Bacteroidota</taxon>
        <taxon>Bacteroidia</taxon>
        <taxon>Bacteroidales</taxon>
        <taxon>Paludibacteraceae</taxon>
        <taxon>Paludibacter</taxon>
    </lineage>
</organism>
<feature type="transmembrane region" description="Helical" evidence="1">
    <location>
        <begin position="25"/>
        <end position="43"/>
    </location>
</feature>
<dbReference type="Proteomes" id="UP000008718">
    <property type="component" value="Chromosome"/>
</dbReference>
<dbReference type="HOGENOM" id="CLU_1902967_0_0_10"/>
<evidence type="ECO:0000256" key="1">
    <source>
        <dbReference type="SAM" id="Phobius"/>
    </source>
</evidence>
<gene>
    <name evidence="2" type="ordered locus">Palpr_0315</name>
</gene>
<feature type="transmembrane region" description="Helical" evidence="1">
    <location>
        <begin position="79"/>
        <end position="99"/>
    </location>
</feature>